<evidence type="ECO:0000313" key="7">
    <source>
        <dbReference type="EMBL" id="MFI5677338.1"/>
    </source>
</evidence>
<dbReference type="InterPro" id="IPR050833">
    <property type="entry name" value="Poly_Biosynth_Transport"/>
</dbReference>
<feature type="transmembrane region" description="Helical" evidence="6">
    <location>
        <begin position="162"/>
        <end position="184"/>
    </location>
</feature>
<feature type="transmembrane region" description="Helical" evidence="6">
    <location>
        <begin position="92"/>
        <end position="113"/>
    </location>
</feature>
<evidence type="ECO:0000313" key="8">
    <source>
        <dbReference type="Proteomes" id="UP001612415"/>
    </source>
</evidence>
<proteinExistence type="predicted"/>
<reference evidence="7 8" key="1">
    <citation type="submission" date="2024-10" db="EMBL/GenBank/DDBJ databases">
        <title>The Natural Products Discovery Center: Release of the First 8490 Sequenced Strains for Exploring Actinobacteria Biosynthetic Diversity.</title>
        <authorList>
            <person name="Kalkreuter E."/>
            <person name="Kautsar S.A."/>
            <person name="Yang D."/>
            <person name="Bader C.D."/>
            <person name="Teijaro C.N."/>
            <person name="Fluegel L."/>
            <person name="Davis C.M."/>
            <person name="Simpson J.R."/>
            <person name="Lauterbach L."/>
            <person name="Steele A.D."/>
            <person name="Gui C."/>
            <person name="Meng S."/>
            <person name="Li G."/>
            <person name="Viehrig K."/>
            <person name="Ye F."/>
            <person name="Su P."/>
            <person name="Kiefer A.F."/>
            <person name="Nichols A."/>
            <person name="Cepeda A.J."/>
            <person name="Yan W."/>
            <person name="Fan B."/>
            <person name="Jiang Y."/>
            <person name="Adhikari A."/>
            <person name="Zheng C.-J."/>
            <person name="Schuster L."/>
            <person name="Cowan T.M."/>
            <person name="Smanski M.J."/>
            <person name="Chevrette M.G."/>
            <person name="De Carvalho L.P.S."/>
            <person name="Shen B."/>
        </authorList>
    </citation>
    <scope>NUCLEOTIDE SEQUENCE [LARGE SCALE GENOMIC DNA]</scope>
    <source>
        <strain evidence="7 8">NPDC051599</strain>
    </source>
</reference>
<dbReference type="Pfam" id="PF01943">
    <property type="entry name" value="Polysacc_synt"/>
    <property type="match status" value="1"/>
</dbReference>
<evidence type="ECO:0000256" key="5">
    <source>
        <dbReference type="ARBA" id="ARBA00023136"/>
    </source>
</evidence>
<keyword evidence="8" id="KW-1185">Reference proteome</keyword>
<comment type="caution">
    <text evidence="7">The sequence shown here is derived from an EMBL/GenBank/DDBJ whole genome shotgun (WGS) entry which is preliminary data.</text>
</comment>
<comment type="subcellular location">
    <subcellularLocation>
        <location evidence="1">Cell membrane</location>
        <topology evidence="1">Multi-pass membrane protein</topology>
    </subcellularLocation>
</comment>
<accession>A0ABW7Y5U1</accession>
<feature type="transmembrane region" description="Helical" evidence="6">
    <location>
        <begin position="48"/>
        <end position="71"/>
    </location>
</feature>
<organism evidence="7 8">
    <name type="scientific">Streptomyces cellulosae</name>
    <dbReference type="NCBI Taxonomy" id="1968"/>
    <lineage>
        <taxon>Bacteria</taxon>
        <taxon>Bacillati</taxon>
        <taxon>Actinomycetota</taxon>
        <taxon>Actinomycetes</taxon>
        <taxon>Kitasatosporales</taxon>
        <taxon>Streptomycetaceae</taxon>
        <taxon>Streptomyces</taxon>
    </lineage>
</organism>
<evidence type="ECO:0000256" key="2">
    <source>
        <dbReference type="ARBA" id="ARBA00022475"/>
    </source>
</evidence>
<dbReference type="EMBL" id="JBITDC010000007">
    <property type="protein sequence ID" value="MFI5677338.1"/>
    <property type="molecule type" value="Genomic_DNA"/>
</dbReference>
<dbReference type="Proteomes" id="UP001612415">
    <property type="component" value="Unassembled WGS sequence"/>
</dbReference>
<keyword evidence="2" id="KW-1003">Cell membrane</keyword>
<evidence type="ECO:0000256" key="1">
    <source>
        <dbReference type="ARBA" id="ARBA00004651"/>
    </source>
</evidence>
<name>A0ABW7Y5U1_STRCE</name>
<feature type="transmembrane region" description="Helical" evidence="6">
    <location>
        <begin position="309"/>
        <end position="331"/>
    </location>
</feature>
<protein>
    <submittedName>
        <fullName evidence="7">Lipopolysaccharide biosynthesis protein</fullName>
    </submittedName>
</protein>
<evidence type="ECO:0000256" key="4">
    <source>
        <dbReference type="ARBA" id="ARBA00022989"/>
    </source>
</evidence>
<sequence length="447" mass="47042">MNEISGRWRRILAVGATTVGARGISLLANLLVLPIVGRCLEKEEFGLWLNLTSTFAMLAVLDFGVGLAVMGQVSDARGSDDAVSTRRVVTTALVLLTGAAVLVLVLCGLFAFTLDWNDLLGVDQVSAAVVDQLVLAVGVTAALSLPLTVAGRVYYALGRGHVTALSTSAGVLAQTGGLLAVAALAPDLRLFTSVYLATSLLSGLVPTLLLARRVRDARPRRRHVDRDTCGRLGREGAQLFLLTLMGIVSFRSDSLVIGHYLGADQVAAYVLPFTVYATVPTVVGAFLTPLWASYREAWARGDQAWVRGAYLRSVGVSTAAGVVAASVLVPVTPWLLRLWVGDDAAVLPPAMLAALGGYVVIMCATTAIAAFLNGAGELRRQLAVGAVMTVANVAASVWSVQRFGLSGPLWSTVVTQTLIVLVPCMLVAHRRLARPRALVPDVLRTAG</sequence>
<keyword evidence="5 6" id="KW-0472">Membrane</keyword>
<feature type="transmembrane region" description="Helical" evidence="6">
    <location>
        <begin position="239"/>
        <end position="261"/>
    </location>
</feature>
<feature type="transmembrane region" description="Helical" evidence="6">
    <location>
        <begin position="190"/>
        <end position="211"/>
    </location>
</feature>
<dbReference type="InterPro" id="IPR002797">
    <property type="entry name" value="Polysacc_synth"/>
</dbReference>
<evidence type="ECO:0000256" key="6">
    <source>
        <dbReference type="SAM" id="Phobius"/>
    </source>
</evidence>
<feature type="transmembrane region" description="Helical" evidence="6">
    <location>
        <begin position="407"/>
        <end position="428"/>
    </location>
</feature>
<feature type="transmembrane region" description="Helical" evidence="6">
    <location>
        <begin position="351"/>
        <end position="375"/>
    </location>
</feature>
<feature type="transmembrane region" description="Helical" evidence="6">
    <location>
        <begin position="12"/>
        <end position="36"/>
    </location>
</feature>
<dbReference type="RefSeq" id="WP_398657982.1">
    <property type="nucleotide sequence ID" value="NZ_JBITDC010000007.1"/>
</dbReference>
<feature type="transmembrane region" description="Helical" evidence="6">
    <location>
        <begin position="267"/>
        <end position="288"/>
    </location>
</feature>
<evidence type="ECO:0000256" key="3">
    <source>
        <dbReference type="ARBA" id="ARBA00022692"/>
    </source>
</evidence>
<feature type="transmembrane region" description="Helical" evidence="6">
    <location>
        <begin position="133"/>
        <end position="155"/>
    </location>
</feature>
<gene>
    <name evidence="7" type="ORF">ACIA8P_22155</name>
</gene>
<dbReference type="PANTHER" id="PTHR30250">
    <property type="entry name" value="PST FAMILY PREDICTED COLANIC ACID TRANSPORTER"/>
    <property type="match status" value="1"/>
</dbReference>
<keyword evidence="3 6" id="KW-0812">Transmembrane</keyword>
<feature type="transmembrane region" description="Helical" evidence="6">
    <location>
        <begin position="382"/>
        <end position="401"/>
    </location>
</feature>
<keyword evidence="4 6" id="KW-1133">Transmembrane helix</keyword>
<dbReference type="PANTHER" id="PTHR30250:SF26">
    <property type="entry name" value="PSMA PROTEIN"/>
    <property type="match status" value="1"/>
</dbReference>